<evidence type="ECO:0000256" key="5">
    <source>
        <dbReference type="ARBA" id="ARBA00022692"/>
    </source>
</evidence>
<dbReference type="Pfam" id="PF19055">
    <property type="entry name" value="ABC2_membrane_7"/>
    <property type="match status" value="1"/>
</dbReference>
<dbReference type="EMBL" id="HG793138">
    <property type="protein sequence ID" value="CRL21138.1"/>
    <property type="molecule type" value="Genomic_DNA"/>
</dbReference>
<evidence type="ECO:0000256" key="9">
    <source>
        <dbReference type="ARBA" id="ARBA00023136"/>
    </source>
</evidence>
<dbReference type="PROSITE" id="PS00211">
    <property type="entry name" value="ABC_TRANSPORTER_1"/>
    <property type="match status" value="1"/>
</dbReference>
<dbReference type="GO" id="GO:0005524">
    <property type="term" value="F:ATP binding"/>
    <property type="evidence" value="ECO:0007669"/>
    <property type="project" value="UniProtKB-KW"/>
</dbReference>
<dbReference type="InterPro" id="IPR043926">
    <property type="entry name" value="ABCG_dom"/>
</dbReference>
<dbReference type="SUPFAM" id="SSF52540">
    <property type="entry name" value="P-loop containing nucleoside triphosphate hydrolases"/>
    <property type="match status" value="2"/>
</dbReference>
<gene>
    <name evidence="13" type="ORF">PCAMFM013_S005g000302</name>
</gene>
<sequence length="1490" mass="167687">MPPAGEAVRLEATPRQWPSSSGFQALNGSSSFTDRTSEDPKLPVEIDERESLRKQQVAELARSFSIQSGQRKPQLLHDDARESNLNPLSSNFNATLWAKEFYNARHSAEGSTSRRVVGFAARDLNVGGYGLGVDYQMSVGNAPVKLLKAVGDFVRKHTAQGQKVKILRDINALVLSGEQLCVLGPPGSGCSTFLKTISGNTYGLNVGRNSHLNYHGITAKQMDNEFRGEAVYTAELDHHFPTLTVGDTLYFAALARAPRTIPSGMSREVYARHQRDVIMAMFGISHTINTKVGNDFVRGVSGGERKRVTIAEAALSYAPLQCWDNSTRGLDSANAVEFCKTLRMQSDVFGIASCVAIYQAPQAAYECFDKVTVFYEGRQIYFGMASEAKQYFENLGFECPEAQTTPDFLTSMTSPVERIVRPGMRTMVPQTPDEFAECWKNSNEHKELLLKIEEFNTEHPCHGDDSKQFALSLKNDKSRWQREKSPYIISYWAQIRLCLWRGMLQTKNEIGVPISTLIINIVQILLVSSLYYNMPNNTSTFFLRGSFIFIMILLNTFTSMLEIITLYAKRDIVEKHSRYAFYHPSAEALAALITNVPYKIALSISMNVTGYFMANLRREPGPFFFYLLVSFTCMMCLSMAFRLLGSITKTLEQAMVPASVVIIGLTLYTGFAIPMPYMRGWASWIRWINPVFYAFEALMTNEFHGREFPCAEFVPSGPGYDHIPPFQQTCTAHGAVAGSGTVSGTAFYQSSYGYSHAHRWRNEGILIAFTVLFAVIHLWISDVISAEHSKGEVLVFQRSKLLKTKAKPPKTDEEHLGSELVPYGATNDYDSKGNVEKQQSVFHWENVCYDVQIKGETRRILDNVDGWIQPGTLTALMGKLYQGVSGAGKTTLLDVLANRVTTGVITGDMLVDGRNRDESFQRQTGYAQQQDLHLHTSTVREALVFSALLRQPPNYTRKEKLDYVDQVIDLLGMEEYADAVVGVPGEGLNVEQRKRLTIGVELVARPKLLIFLDEPTSGLDSQTSWSICNLMEKLTRNGQAILCTIHQPSAMLFQRFDRLLLLAKGGKTVYFGEIGQNSKTLMDYFTRNGGEPCPATANPAEHMLKIIGAAPGAHTEIDWPATWRESPEYQNVGKELVKLRELAHEPSAVVNAHDPSSYREFSAPMATQFTVVGRRVFQQYWRSPGYIYSKAQLAILSALFIGFSFFMEESTYQGLQNQMFGVFIILLVLVQLIFQTLPAFVTQRTLYEARERQSKTYSWQAFLLTNMFVELVWYMFLSIFTFLCWYYPLGCYRNAEVTDSVNSRSTLIFLLIWVTFIWASTFGHMMISGLGAVEIASTLSTFLVFICYCVCGLLVPPSAMPHFWSWVYRANPLTYLATGFLSTALAKAPMHCADNEHLTFTAPQNQSCAQYMRDYINEHGGALVNPDAIGNVEDCRYCQFTETDQFLANLGADYSQRWMAFGVLWVYVGFNIFMAVFLYWLLRVPKKSRR</sequence>
<keyword evidence="4" id="KW-1003">Cell membrane</keyword>
<keyword evidence="8 11" id="KW-1133">Transmembrane helix</keyword>
<dbReference type="InterPro" id="IPR029481">
    <property type="entry name" value="ABC_trans_N"/>
</dbReference>
<feature type="transmembrane region" description="Helical" evidence="11">
    <location>
        <begin position="656"/>
        <end position="677"/>
    </location>
</feature>
<dbReference type="CDD" id="cd03232">
    <property type="entry name" value="ABCG_PDR_domain2"/>
    <property type="match status" value="1"/>
</dbReference>
<dbReference type="GO" id="GO:0140359">
    <property type="term" value="F:ABC-type transporter activity"/>
    <property type="evidence" value="ECO:0007669"/>
    <property type="project" value="InterPro"/>
</dbReference>
<dbReference type="FunFam" id="3.40.50.300:FF:000054">
    <property type="entry name" value="ABC multidrug transporter atrF"/>
    <property type="match status" value="1"/>
</dbReference>
<keyword evidence="5 11" id="KW-0812">Transmembrane</keyword>
<name>A0A0G4P4C6_PENC3</name>
<feature type="transmembrane region" description="Helical" evidence="11">
    <location>
        <begin position="546"/>
        <end position="568"/>
    </location>
</feature>
<dbReference type="SMART" id="SM00382">
    <property type="entry name" value="AAA"/>
    <property type="match status" value="2"/>
</dbReference>
<feature type="region of interest" description="Disordered" evidence="10">
    <location>
        <begin position="1"/>
        <end position="41"/>
    </location>
</feature>
<keyword evidence="3" id="KW-0813">Transport</keyword>
<dbReference type="GO" id="GO:0016887">
    <property type="term" value="F:ATP hydrolysis activity"/>
    <property type="evidence" value="ECO:0007669"/>
    <property type="project" value="InterPro"/>
</dbReference>
<reference evidence="13 14" key="1">
    <citation type="journal article" date="2014" name="Nat. Commun.">
        <title>Multiple recent horizontal transfers of a large genomic region in cheese making fungi.</title>
        <authorList>
            <person name="Cheeseman K."/>
            <person name="Ropars J."/>
            <person name="Renault P."/>
            <person name="Dupont J."/>
            <person name="Gouzy J."/>
            <person name="Branca A."/>
            <person name="Abraham A.L."/>
            <person name="Ceppi M."/>
            <person name="Conseiller E."/>
            <person name="Debuchy R."/>
            <person name="Malagnac F."/>
            <person name="Goarin A."/>
            <person name="Silar P."/>
            <person name="Lacoste S."/>
            <person name="Sallet E."/>
            <person name="Bensimon A."/>
            <person name="Giraud T."/>
            <person name="Brygoo Y."/>
        </authorList>
    </citation>
    <scope>NUCLEOTIDE SEQUENCE [LARGE SCALE GENOMIC DNA]</scope>
    <source>
        <strain evidence="14">FM 013</strain>
    </source>
</reference>
<dbReference type="InterPro" id="IPR010929">
    <property type="entry name" value="PDR_CDR_ABC"/>
</dbReference>
<comment type="similarity">
    <text evidence="2">Belongs to the ABC transporter superfamily. ABCG family. PDR (TC 3.A.1.205) subfamily.</text>
</comment>
<dbReference type="InterPro" id="IPR027417">
    <property type="entry name" value="P-loop_NTPase"/>
</dbReference>
<dbReference type="InterPro" id="IPR034003">
    <property type="entry name" value="ABCG_PDR_2"/>
</dbReference>
<feature type="transmembrane region" description="Helical" evidence="11">
    <location>
        <begin position="624"/>
        <end position="644"/>
    </location>
</feature>
<dbReference type="InterPro" id="IPR034001">
    <property type="entry name" value="ABCG_PDR_1"/>
</dbReference>
<dbReference type="Proteomes" id="UP000053732">
    <property type="component" value="Unassembled WGS sequence"/>
</dbReference>
<organism evidence="13 14">
    <name type="scientific">Penicillium camemberti (strain FM 013)</name>
    <dbReference type="NCBI Taxonomy" id="1429867"/>
    <lineage>
        <taxon>Eukaryota</taxon>
        <taxon>Fungi</taxon>
        <taxon>Dikarya</taxon>
        <taxon>Ascomycota</taxon>
        <taxon>Pezizomycotina</taxon>
        <taxon>Eurotiomycetes</taxon>
        <taxon>Eurotiomycetidae</taxon>
        <taxon>Eurotiales</taxon>
        <taxon>Aspergillaceae</taxon>
        <taxon>Penicillium</taxon>
    </lineage>
</organism>
<dbReference type="InterPro" id="IPR017871">
    <property type="entry name" value="ABC_transporter-like_CS"/>
</dbReference>
<evidence type="ECO:0000313" key="13">
    <source>
        <dbReference type="EMBL" id="CRL21138.1"/>
    </source>
</evidence>
<feature type="transmembrane region" description="Helical" evidence="11">
    <location>
        <begin position="589"/>
        <end position="612"/>
    </location>
</feature>
<evidence type="ECO:0000256" key="10">
    <source>
        <dbReference type="SAM" id="MobiDB-lite"/>
    </source>
</evidence>
<feature type="domain" description="ABC transporter" evidence="12">
    <location>
        <begin position="148"/>
        <end position="401"/>
    </location>
</feature>
<accession>A0A0G4P4C6</accession>
<feature type="transmembrane region" description="Helical" evidence="11">
    <location>
        <begin position="1308"/>
        <end position="1327"/>
    </location>
</feature>
<dbReference type="GO" id="GO:0005886">
    <property type="term" value="C:plasma membrane"/>
    <property type="evidence" value="ECO:0007669"/>
    <property type="project" value="UniProtKB-SubCell"/>
</dbReference>
<dbReference type="InterPro" id="IPR003439">
    <property type="entry name" value="ABC_transporter-like_ATP-bd"/>
</dbReference>
<evidence type="ECO:0000256" key="3">
    <source>
        <dbReference type="ARBA" id="ARBA00022448"/>
    </source>
</evidence>
<dbReference type="SUPFAM" id="SSF81665">
    <property type="entry name" value="Calcium ATPase, transmembrane domain M"/>
    <property type="match status" value="1"/>
</dbReference>
<dbReference type="PANTHER" id="PTHR19241">
    <property type="entry name" value="ATP-BINDING CASSETTE TRANSPORTER"/>
    <property type="match status" value="1"/>
</dbReference>
<evidence type="ECO:0000259" key="12">
    <source>
        <dbReference type="PROSITE" id="PS50893"/>
    </source>
</evidence>
<feature type="transmembrane region" description="Helical" evidence="11">
    <location>
        <begin position="1339"/>
        <end position="1359"/>
    </location>
</feature>
<evidence type="ECO:0000256" key="2">
    <source>
        <dbReference type="ARBA" id="ARBA00006012"/>
    </source>
</evidence>
<dbReference type="Pfam" id="PF01061">
    <property type="entry name" value="ABC2_membrane"/>
    <property type="match status" value="2"/>
</dbReference>
<dbReference type="Pfam" id="PF14510">
    <property type="entry name" value="ABC_trans_N"/>
    <property type="match status" value="1"/>
</dbReference>
<feature type="transmembrane region" description="Helical" evidence="11">
    <location>
        <begin position="764"/>
        <end position="780"/>
    </location>
</feature>
<comment type="subcellular location">
    <subcellularLocation>
        <location evidence="1">Cell membrane</location>
        <topology evidence="1">Multi-pass membrane protein</topology>
    </subcellularLocation>
</comment>
<dbReference type="Pfam" id="PF06422">
    <property type="entry name" value="PDR_CDR"/>
    <property type="match status" value="1"/>
</dbReference>
<keyword evidence="7" id="KW-0067">ATP-binding</keyword>
<feature type="transmembrane region" description="Helical" evidence="11">
    <location>
        <begin position="1219"/>
        <end position="1241"/>
    </location>
</feature>
<evidence type="ECO:0000256" key="6">
    <source>
        <dbReference type="ARBA" id="ARBA00022741"/>
    </source>
</evidence>
<dbReference type="Gene3D" id="3.40.50.300">
    <property type="entry name" value="P-loop containing nucleotide triphosphate hydrolases"/>
    <property type="match status" value="2"/>
</dbReference>
<feature type="transmembrane region" description="Helical" evidence="11">
    <location>
        <begin position="1187"/>
        <end position="1207"/>
    </location>
</feature>
<dbReference type="FunFam" id="3.40.50.300:FF:003632">
    <property type="entry name" value="ABC multidrug transporter (Eurofung)"/>
    <property type="match status" value="1"/>
</dbReference>
<keyword evidence="9 11" id="KW-0472">Membrane</keyword>
<feature type="domain" description="ABC transporter" evidence="12">
    <location>
        <begin position="842"/>
        <end position="1090"/>
    </location>
</feature>
<dbReference type="InterPro" id="IPR023298">
    <property type="entry name" value="ATPase_P-typ_TM_dom_sf"/>
</dbReference>
<keyword evidence="6" id="KW-0547">Nucleotide-binding</keyword>
<keyword evidence="14" id="KW-1185">Reference proteome</keyword>
<evidence type="ECO:0000256" key="11">
    <source>
        <dbReference type="SAM" id="Phobius"/>
    </source>
</evidence>
<feature type="transmembrane region" description="Helical" evidence="11">
    <location>
        <begin position="1262"/>
        <end position="1288"/>
    </location>
</feature>
<dbReference type="InterPro" id="IPR013525">
    <property type="entry name" value="ABC2_TM"/>
</dbReference>
<proteinExistence type="inferred from homology"/>
<dbReference type="InterPro" id="IPR003593">
    <property type="entry name" value="AAA+_ATPase"/>
</dbReference>
<evidence type="ECO:0000256" key="7">
    <source>
        <dbReference type="ARBA" id="ARBA00022840"/>
    </source>
</evidence>
<dbReference type="CDD" id="cd03233">
    <property type="entry name" value="ABCG_PDR_domain1"/>
    <property type="match status" value="1"/>
</dbReference>
<evidence type="ECO:0000313" key="14">
    <source>
        <dbReference type="Proteomes" id="UP000053732"/>
    </source>
</evidence>
<dbReference type="Pfam" id="PF00005">
    <property type="entry name" value="ABC_tran"/>
    <property type="match status" value="2"/>
</dbReference>
<feature type="transmembrane region" description="Helical" evidence="11">
    <location>
        <begin position="510"/>
        <end position="534"/>
    </location>
</feature>
<evidence type="ECO:0000256" key="4">
    <source>
        <dbReference type="ARBA" id="ARBA00022475"/>
    </source>
</evidence>
<dbReference type="PROSITE" id="PS50893">
    <property type="entry name" value="ABC_TRANSPORTER_2"/>
    <property type="match status" value="2"/>
</dbReference>
<dbReference type="STRING" id="1429867.A0A0G4P4C6"/>
<feature type="compositionally biased region" description="Polar residues" evidence="10">
    <location>
        <begin position="16"/>
        <end position="34"/>
    </location>
</feature>
<protein>
    <submittedName>
        <fullName evidence="13">CDR ABC transporter</fullName>
    </submittedName>
</protein>
<feature type="transmembrane region" description="Helical" evidence="11">
    <location>
        <begin position="1458"/>
        <end position="1482"/>
    </location>
</feature>
<evidence type="ECO:0000256" key="8">
    <source>
        <dbReference type="ARBA" id="ARBA00022989"/>
    </source>
</evidence>
<evidence type="ECO:0000256" key="1">
    <source>
        <dbReference type="ARBA" id="ARBA00004651"/>
    </source>
</evidence>